<dbReference type="Pfam" id="PF25980">
    <property type="entry name" value="NERD_plant"/>
    <property type="match status" value="1"/>
</dbReference>
<dbReference type="AlphaFoldDB" id="A0AA39TZ37"/>
<comment type="caution">
    <text evidence="4">The sequence shown here is derived from an EMBL/GenBank/DDBJ whole genome shotgun (WGS) entry which is preliminary data.</text>
</comment>
<dbReference type="Proteomes" id="UP001168877">
    <property type="component" value="Unassembled WGS sequence"/>
</dbReference>
<feature type="domain" description="DM2" evidence="3">
    <location>
        <begin position="105"/>
        <end position="188"/>
    </location>
</feature>
<dbReference type="Gene3D" id="3.30.1490.40">
    <property type="match status" value="1"/>
</dbReference>
<reference evidence="4" key="2">
    <citation type="submission" date="2023-06" db="EMBL/GenBank/DDBJ databases">
        <authorList>
            <person name="Swenson N.G."/>
            <person name="Wegrzyn J.L."/>
            <person name="Mcevoy S.L."/>
        </authorList>
    </citation>
    <scope>NUCLEOTIDE SEQUENCE</scope>
    <source>
        <strain evidence="4">NS2018</strain>
        <tissue evidence="4">Leaf</tissue>
    </source>
</reference>
<dbReference type="InterPro" id="IPR058668">
    <property type="entry name" value="NERD_dom"/>
</dbReference>
<dbReference type="InterPro" id="IPR003121">
    <property type="entry name" value="SWIB_MDM2_domain"/>
</dbReference>
<dbReference type="EMBL" id="JAUESC010000001">
    <property type="protein sequence ID" value="KAK0608579.1"/>
    <property type="molecule type" value="Genomic_DNA"/>
</dbReference>
<keyword evidence="5" id="KW-1185">Reference proteome</keyword>
<dbReference type="Pfam" id="PF02201">
    <property type="entry name" value="SWIB"/>
    <property type="match status" value="1"/>
</dbReference>
<dbReference type="InterPro" id="IPR003169">
    <property type="entry name" value="GYF"/>
</dbReference>
<evidence type="ECO:0000313" key="5">
    <source>
        <dbReference type="Proteomes" id="UP001168877"/>
    </source>
</evidence>
<feature type="domain" description="Plus3" evidence="2">
    <location>
        <begin position="240"/>
        <end position="369"/>
    </location>
</feature>
<dbReference type="SMART" id="SM00719">
    <property type="entry name" value="Plus3"/>
    <property type="match status" value="1"/>
</dbReference>
<dbReference type="GO" id="GO:0003677">
    <property type="term" value="F:DNA binding"/>
    <property type="evidence" value="ECO:0007669"/>
    <property type="project" value="InterPro"/>
</dbReference>
<reference evidence="4" key="1">
    <citation type="journal article" date="2022" name="Plant J.">
        <title>Strategies of tolerance reflected in two North American maple genomes.</title>
        <authorList>
            <person name="McEvoy S.L."/>
            <person name="Sezen U.U."/>
            <person name="Trouern-Trend A."/>
            <person name="McMahon S.M."/>
            <person name="Schaberg P.G."/>
            <person name="Yang J."/>
            <person name="Wegrzyn J.L."/>
            <person name="Swenson N.G."/>
        </authorList>
    </citation>
    <scope>NUCLEOTIDE SEQUENCE</scope>
    <source>
        <strain evidence="4">NS2018</strain>
    </source>
</reference>
<dbReference type="InterPro" id="IPR004343">
    <property type="entry name" value="Plus-3_dom"/>
</dbReference>
<accession>A0AA39TZ37</accession>
<sequence>MKSTSISLQKRSISLQKRSKLQWAEPEARARYRYCYQFSTQQLILISKNHEQPILEQLVGLLELTWKLEACVDSLIIGLNCFQLRISVSDIASLFVKPIWVKSKKKEFLGWGSKPLIEFLHSIAKDITQQISRHDVTAIINRYVNDNNLVHPLKKKRINCDDKLHALFGRKSIARNKIHNMLEPHYAENLDNSDDDELLYSSEEDNTCTNYEQQKTLTSERKTTPSKKRALETPKSCFAAIITQNVKLVYLKRSLVLDLLNDPDTFERKIVGSFVRIKSDPNDYLQKNYYCLMLVTGIKMVPRADDGSTEILLRVANFFKDVPISLLSDDNFSEEECEDLRQRVKDGLLNKPTIVELEEKAQILHEDITKHWLVGELALLQKLIDRANEKGWRREYPFLIRQLLQTPAEQSRLLREVPKVIVEAIEQEAPEVIADAIEQEAPEHDSPDGIKQGNNGSQVPILKETSEIPICDIAANGISSCFVSHSTEFTGIQAALSKSKQQTEPGILLDFSMGEQQKLPTEIRNESIVVPQPVTKEENKMAEVIELSDDDENEIPIFDFDLERLEWQYADPQGDIQGPFSVTSLKRWSDADYFPPGFKVWKTGQRPDEAVLVCDLLQWAFPNNF</sequence>
<dbReference type="PANTHER" id="PTHR46851:SF11">
    <property type="entry name" value="GYF DOMAIN-CONTAINING PROTEIN"/>
    <property type="match status" value="1"/>
</dbReference>
<dbReference type="SMART" id="SM00444">
    <property type="entry name" value="GYF"/>
    <property type="match status" value="1"/>
</dbReference>
<dbReference type="Gene3D" id="3.90.70.200">
    <property type="entry name" value="Plus-3 domain"/>
    <property type="match status" value="1"/>
</dbReference>
<dbReference type="Pfam" id="PF03126">
    <property type="entry name" value="Plus-3"/>
    <property type="match status" value="1"/>
</dbReference>
<dbReference type="SUPFAM" id="SSF55277">
    <property type="entry name" value="GYF domain"/>
    <property type="match status" value="1"/>
</dbReference>
<dbReference type="PROSITE" id="PS51360">
    <property type="entry name" value="PLUS3"/>
    <property type="match status" value="1"/>
</dbReference>
<protein>
    <submittedName>
        <fullName evidence="4">Uncharacterized protein</fullName>
    </submittedName>
</protein>
<dbReference type="InterPro" id="IPR045894">
    <property type="entry name" value="At5g08430-like"/>
</dbReference>
<organism evidence="4 5">
    <name type="scientific">Acer saccharum</name>
    <name type="common">Sugar maple</name>
    <dbReference type="NCBI Taxonomy" id="4024"/>
    <lineage>
        <taxon>Eukaryota</taxon>
        <taxon>Viridiplantae</taxon>
        <taxon>Streptophyta</taxon>
        <taxon>Embryophyta</taxon>
        <taxon>Tracheophyta</taxon>
        <taxon>Spermatophyta</taxon>
        <taxon>Magnoliopsida</taxon>
        <taxon>eudicotyledons</taxon>
        <taxon>Gunneridae</taxon>
        <taxon>Pentapetalae</taxon>
        <taxon>rosids</taxon>
        <taxon>malvids</taxon>
        <taxon>Sapindales</taxon>
        <taxon>Sapindaceae</taxon>
        <taxon>Hippocastanoideae</taxon>
        <taxon>Acereae</taxon>
        <taxon>Acer</taxon>
    </lineage>
</organism>
<dbReference type="Gene3D" id="1.10.245.10">
    <property type="entry name" value="SWIB/MDM2 domain"/>
    <property type="match status" value="1"/>
</dbReference>
<evidence type="ECO:0000313" key="4">
    <source>
        <dbReference type="EMBL" id="KAK0608579.1"/>
    </source>
</evidence>
<feature type="domain" description="GYF" evidence="1">
    <location>
        <begin position="564"/>
        <end position="618"/>
    </location>
</feature>
<name>A0AA39TZ37_ACESA</name>
<dbReference type="PROSITE" id="PS50829">
    <property type="entry name" value="GYF"/>
    <property type="match status" value="1"/>
</dbReference>
<evidence type="ECO:0000259" key="2">
    <source>
        <dbReference type="PROSITE" id="PS51360"/>
    </source>
</evidence>
<dbReference type="InterPro" id="IPR036128">
    <property type="entry name" value="Plus3-like_sf"/>
</dbReference>
<dbReference type="InterPro" id="IPR036885">
    <property type="entry name" value="SWIB_MDM2_dom_sf"/>
</dbReference>
<dbReference type="CDD" id="cd10567">
    <property type="entry name" value="SWIB-MDM2_like"/>
    <property type="match status" value="1"/>
</dbReference>
<dbReference type="SUPFAM" id="SSF159042">
    <property type="entry name" value="Plus3-like"/>
    <property type="match status" value="1"/>
</dbReference>
<evidence type="ECO:0000259" key="1">
    <source>
        <dbReference type="PROSITE" id="PS50829"/>
    </source>
</evidence>
<evidence type="ECO:0000259" key="3">
    <source>
        <dbReference type="PROSITE" id="PS51925"/>
    </source>
</evidence>
<dbReference type="PANTHER" id="PTHR46851">
    <property type="entry name" value="OS01G0884500 PROTEIN"/>
    <property type="match status" value="1"/>
</dbReference>
<proteinExistence type="predicted"/>
<dbReference type="Pfam" id="PF02213">
    <property type="entry name" value="GYF"/>
    <property type="match status" value="1"/>
</dbReference>
<dbReference type="SUPFAM" id="SSF47592">
    <property type="entry name" value="SWIB/MDM2 domain"/>
    <property type="match status" value="1"/>
</dbReference>
<dbReference type="PROSITE" id="PS51925">
    <property type="entry name" value="SWIB_MDM2"/>
    <property type="match status" value="1"/>
</dbReference>
<dbReference type="InterPro" id="IPR035445">
    <property type="entry name" value="GYF-like_dom_sf"/>
</dbReference>
<gene>
    <name evidence="4" type="ORF">LWI29_032787</name>
</gene>